<dbReference type="Proteomes" id="UP000541444">
    <property type="component" value="Unassembled WGS sequence"/>
</dbReference>
<dbReference type="EMBL" id="JACGCM010000715">
    <property type="protein sequence ID" value="KAF6167794.1"/>
    <property type="molecule type" value="Genomic_DNA"/>
</dbReference>
<feature type="region of interest" description="Disordered" evidence="1">
    <location>
        <begin position="511"/>
        <end position="538"/>
    </location>
</feature>
<proteinExistence type="predicted"/>
<feature type="region of interest" description="Disordered" evidence="1">
    <location>
        <begin position="309"/>
        <end position="456"/>
    </location>
</feature>
<protein>
    <submittedName>
        <fullName evidence="4">Uncharacterized protein</fullName>
    </submittedName>
</protein>
<feature type="compositionally biased region" description="Basic residues" evidence="1">
    <location>
        <begin position="447"/>
        <end position="456"/>
    </location>
</feature>
<comment type="caution">
    <text evidence="4">The sequence shown here is derived from an EMBL/GenBank/DDBJ whole genome shotgun (WGS) entry which is preliminary data.</text>
</comment>
<evidence type="ECO:0000259" key="2">
    <source>
        <dbReference type="PROSITE" id="PS50090"/>
    </source>
</evidence>
<dbReference type="PROSITE" id="PS50090">
    <property type="entry name" value="MYB_LIKE"/>
    <property type="match status" value="1"/>
</dbReference>
<feature type="domain" description="Myb-like" evidence="2">
    <location>
        <begin position="453"/>
        <end position="508"/>
    </location>
</feature>
<dbReference type="CDD" id="cd11660">
    <property type="entry name" value="SANT_TRF"/>
    <property type="match status" value="1"/>
</dbReference>
<feature type="compositionally biased region" description="Basic residues" evidence="1">
    <location>
        <begin position="352"/>
        <end position="366"/>
    </location>
</feature>
<evidence type="ECO:0000313" key="5">
    <source>
        <dbReference type="Proteomes" id="UP000541444"/>
    </source>
</evidence>
<feature type="compositionally biased region" description="Basic and acidic residues" evidence="1">
    <location>
        <begin position="627"/>
        <end position="638"/>
    </location>
</feature>
<dbReference type="AlphaFoldDB" id="A0A7J7NLD7"/>
<reference evidence="4 5" key="1">
    <citation type="journal article" date="2020" name="IScience">
        <title>Genome Sequencing of the Endangered Kingdonia uniflora (Circaeasteraceae, Ranunculales) Reveals Potential Mechanisms of Evolutionary Specialization.</title>
        <authorList>
            <person name="Sun Y."/>
            <person name="Deng T."/>
            <person name="Zhang A."/>
            <person name="Moore M.J."/>
            <person name="Landis J.B."/>
            <person name="Lin N."/>
            <person name="Zhang H."/>
            <person name="Zhang X."/>
            <person name="Huang J."/>
            <person name="Zhang X."/>
            <person name="Sun H."/>
            <person name="Wang H."/>
        </authorList>
    </citation>
    <scope>NUCLEOTIDE SEQUENCE [LARGE SCALE GENOMIC DNA]</scope>
    <source>
        <strain evidence="4">TB1705</strain>
        <tissue evidence="4">Leaf</tissue>
    </source>
</reference>
<dbReference type="PANTHER" id="PTHR47122:SF8">
    <property type="entry name" value="MYB-LIKE DOMAIN-CONTAINING PROTEIN"/>
    <property type="match status" value="1"/>
</dbReference>
<dbReference type="PANTHER" id="PTHR47122">
    <property type="entry name" value="MYB-LIKE DNA-BINDING DOMAIN CONTAINING PROTEIN, EXPRESSED"/>
    <property type="match status" value="1"/>
</dbReference>
<gene>
    <name evidence="4" type="ORF">GIB67_027572</name>
</gene>
<dbReference type="InterPro" id="IPR017930">
    <property type="entry name" value="Myb_dom"/>
</dbReference>
<dbReference type="Gene3D" id="1.10.246.220">
    <property type="match status" value="1"/>
</dbReference>
<evidence type="ECO:0000256" key="1">
    <source>
        <dbReference type="SAM" id="MobiDB-lite"/>
    </source>
</evidence>
<feature type="region of interest" description="Disordered" evidence="1">
    <location>
        <begin position="610"/>
        <end position="648"/>
    </location>
</feature>
<dbReference type="SMART" id="SM00717">
    <property type="entry name" value="SANT"/>
    <property type="match status" value="1"/>
</dbReference>
<keyword evidence="5" id="KW-1185">Reference proteome</keyword>
<name>A0A7J7NLD7_9MAGN</name>
<organism evidence="4 5">
    <name type="scientific">Kingdonia uniflora</name>
    <dbReference type="NCBI Taxonomy" id="39325"/>
    <lineage>
        <taxon>Eukaryota</taxon>
        <taxon>Viridiplantae</taxon>
        <taxon>Streptophyta</taxon>
        <taxon>Embryophyta</taxon>
        <taxon>Tracheophyta</taxon>
        <taxon>Spermatophyta</taxon>
        <taxon>Magnoliopsida</taxon>
        <taxon>Ranunculales</taxon>
        <taxon>Circaeasteraceae</taxon>
        <taxon>Kingdonia</taxon>
    </lineage>
</organism>
<accession>A0A7J7NLD7</accession>
<dbReference type="SUPFAM" id="SSF46689">
    <property type="entry name" value="Homeodomain-like"/>
    <property type="match status" value="1"/>
</dbReference>
<evidence type="ECO:0000259" key="3">
    <source>
        <dbReference type="PROSITE" id="PS51294"/>
    </source>
</evidence>
<dbReference type="OrthoDB" id="608866at2759"/>
<dbReference type="InterPro" id="IPR001005">
    <property type="entry name" value="SANT/Myb"/>
</dbReference>
<dbReference type="InterPro" id="IPR009057">
    <property type="entry name" value="Homeodomain-like_sf"/>
</dbReference>
<feature type="compositionally biased region" description="Basic and acidic residues" evidence="1">
    <location>
        <begin position="516"/>
        <end position="538"/>
    </location>
</feature>
<dbReference type="Pfam" id="PF00249">
    <property type="entry name" value="Myb_DNA-binding"/>
    <property type="match status" value="1"/>
</dbReference>
<feature type="domain" description="HTH myb-type" evidence="3">
    <location>
        <begin position="465"/>
        <end position="512"/>
    </location>
</feature>
<dbReference type="PROSITE" id="PS51294">
    <property type="entry name" value="HTH_MYB"/>
    <property type="match status" value="1"/>
</dbReference>
<evidence type="ECO:0000313" key="4">
    <source>
        <dbReference type="EMBL" id="KAF6167794.1"/>
    </source>
</evidence>
<sequence length="648" mass="73623">MLGCAQEPKFETTASAFEDASVTSNDKANKLTYELVRVERERCYFPASEYDVVAEGEHLLAEPKYEKGLVESALCFGFEHPQKRSSLDSFPGSIYSIDYSQIITDIGALAFNNTGEGRDEPRFEFFDGMLQGVNEEDFYGTNVISSAFDEYLLDSEFSEKVLSVYDGPCVGSRLENLGLVSQSEVQRECERGTTEMSELSTALIPVPDFDRRGFLLEKMTMCELQETYRSILGRETTVKDKPWLKRHIALGLQNLSELSSASYHLKGGMYPNGNERNNIFTTPKKMCHSLTNFPKTTFRKFRVKSGPMNLGGSSASLSEKRVRKPTRRYIEESPKSKLKSCSGRLEIPLTRQRIKDKRNRSQRQHVSKMSGEMLLLTRERLLGRSDIQAPSAQQKKRRHPKKSTSISGSDSDDDRQLSVVPVRKSYLELSSSESSDDTSDVSFTVRKSGKRESRRKTQKLWNLPEVIKLINGVSEYGVGRWTDIKNVLFVSSDHRTSVDLKDKWRNLLRASGSQSENRRKAEERHNNKLHIEREERRQELEAERQRRLDDFDRQHRALDELCLIVRELQQASARLGPHPQLEVPPIHLGAEGAPTAIPTGSIYLGVPVTEDSSDSTLCTSRHSTRRPARELLGERSAEHAPYPRPHHP</sequence>